<accession>A0ABP8Q5V7</accession>
<evidence type="ECO:0000259" key="4">
    <source>
        <dbReference type="Pfam" id="PF01656"/>
    </source>
</evidence>
<dbReference type="InterPro" id="IPR002586">
    <property type="entry name" value="CobQ/CobB/MinD/ParA_Nub-bd_dom"/>
</dbReference>
<evidence type="ECO:0000313" key="5">
    <source>
        <dbReference type="EMBL" id="GAA4497506.1"/>
    </source>
</evidence>
<comment type="caution">
    <text evidence="5">The sequence shown here is derived from an EMBL/GenBank/DDBJ whole genome shotgun (WGS) entry which is preliminary data.</text>
</comment>
<keyword evidence="1" id="KW-0547">Nucleotide-binding</keyword>
<feature type="compositionally biased region" description="Pro residues" evidence="3">
    <location>
        <begin position="100"/>
        <end position="130"/>
    </location>
</feature>
<proteinExistence type="predicted"/>
<dbReference type="SUPFAM" id="SSF52540">
    <property type="entry name" value="P-loop containing nucleoside triphosphate hydrolases"/>
    <property type="match status" value="1"/>
</dbReference>
<name>A0ABP8Q5V7_9ACTN</name>
<evidence type="ECO:0000256" key="2">
    <source>
        <dbReference type="ARBA" id="ARBA00022840"/>
    </source>
</evidence>
<dbReference type="InterPro" id="IPR050625">
    <property type="entry name" value="ParA/MinD_ATPase"/>
</dbReference>
<keyword evidence="6" id="KW-1185">Reference proteome</keyword>
<keyword evidence="2" id="KW-0067">ATP-binding</keyword>
<sequence>MFDVASASELRDLSRSGRVGSPVAFVFTPGFAEDVPGAEVAALANGLVRNGYTVLVHVSFAERGDVFDPRVVMAAKRLNMAELLVALGTVGPGPRLELQPAPPPEPWTLPGAPPARPIPAPAPPAPPARPVPEHRAWPRTPIDGGTAPRPAPVGSGFRQEPSASAGAPAAYVPAGEPVGQGTVIAITSAKGGVGKTTTAVNLAMHAARLLRSAGRAGSAVVVDINLERADVARCLNLKPPTVRDLLQAPWSLSPGAVRDNLASIPEIGLYALLAPQDIVSVDRSRIDALYRRILAVLRQTFDFVFIDTPVTEPADRTFLDRVLAGADAVLVPVEPDRVTLEAVGSWLSALVTPERQGGGGIPPEKILMILNRTRPDVGCGPKEVMDQLGGWRFAGLVPEDEGWMRAVNTHRPASVRPGPDLERTLRGILAAISDDPAFGDTEEDRSVVTSR</sequence>
<feature type="compositionally biased region" description="Low complexity" evidence="3">
    <location>
        <begin position="160"/>
        <end position="169"/>
    </location>
</feature>
<evidence type="ECO:0000313" key="6">
    <source>
        <dbReference type="Proteomes" id="UP001500503"/>
    </source>
</evidence>
<dbReference type="Pfam" id="PF01656">
    <property type="entry name" value="CbiA"/>
    <property type="match status" value="1"/>
</dbReference>
<feature type="region of interest" description="Disordered" evidence="3">
    <location>
        <begin position="95"/>
        <end position="169"/>
    </location>
</feature>
<gene>
    <name evidence="5" type="ORF">GCM10023191_041110</name>
</gene>
<dbReference type="EMBL" id="BAABHF010000022">
    <property type="protein sequence ID" value="GAA4497506.1"/>
    <property type="molecule type" value="Genomic_DNA"/>
</dbReference>
<feature type="domain" description="CobQ/CobB/MinD/ParA nucleotide binding" evidence="4">
    <location>
        <begin position="184"/>
        <end position="412"/>
    </location>
</feature>
<dbReference type="Proteomes" id="UP001500503">
    <property type="component" value="Unassembled WGS sequence"/>
</dbReference>
<dbReference type="PANTHER" id="PTHR43384">
    <property type="entry name" value="SEPTUM SITE-DETERMINING PROTEIN MIND HOMOLOG, CHLOROPLASTIC-RELATED"/>
    <property type="match status" value="1"/>
</dbReference>
<evidence type="ECO:0000256" key="3">
    <source>
        <dbReference type="SAM" id="MobiDB-lite"/>
    </source>
</evidence>
<organism evidence="5 6">
    <name type="scientific">Actinoallomurus oryzae</name>
    <dbReference type="NCBI Taxonomy" id="502180"/>
    <lineage>
        <taxon>Bacteria</taxon>
        <taxon>Bacillati</taxon>
        <taxon>Actinomycetota</taxon>
        <taxon>Actinomycetes</taxon>
        <taxon>Streptosporangiales</taxon>
        <taxon>Thermomonosporaceae</taxon>
        <taxon>Actinoallomurus</taxon>
    </lineage>
</organism>
<reference evidence="6" key="1">
    <citation type="journal article" date="2019" name="Int. J. Syst. Evol. Microbiol.">
        <title>The Global Catalogue of Microorganisms (GCM) 10K type strain sequencing project: providing services to taxonomists for standard genome sequencing and annotation.</title>
        <authorList>
            <consortium name="The Broad Institute Genomics Platform"/>
            <consortium name="The Broad Institute Genome Sequencing Center for Infectious Disease"/>
            <person name="Wu L."/>
            <person name="Ma J."/>
        </authorList>
    </citation>
    <scope>NUCLEOTIDE SEQUENCE [LARGE SCALE GENOMIC DNA]</scope>
    <source>
        <strain evidence="6">JCM 17933</strain>
    </source>
</reference>
<dbReference type="Gene3D" id="3.40.50.300">
    <property type="entry name" value="P-loop containing nucleotide triphosphate hydrolases"/>
    <property type="match status" value="1"/>
</dbReference>
<protein>
    <recommendedName>
        <fullName evidence="4">CobQ/CobB/MinD/ParA nucleotide binding domain-containing protein</fullName>
    </recommendedName>
</protein>
<evidence type="ECO:0000256" key="1">
    <source>
        <dbReference type="ARBA" id="ARBA00022741"/>
    </source>
</evidence>
<dbReference type="InterPro" id="IPR027417">
    <property type="entry name" value="P-loop_NTPase"/>
</dbReference>
<dbReference type="PANTHER" id="PTHR43384:SF6">
    <property type="entry name" value="SEPTUM SITE-DETERMINING PROTEIN MIND HOMOLOG, CHLOROPLASTIC"/>
    <property type="match status" value="1"/>
</dbReference>